<dbReference type="NCBIfam" id="TIGR01221">
    <property type="entry name" value="rmlC"/>
    <property type="match status" value="1"/>
</dbReference>
<comment type="similarity">
    <text evidence="5">Belongs to the dTDP-4-dehydrorhamnose 3,5-epimerase family.</text>
</comment>
<dbReference type="RefSeq" id="WP_295455407.1">
    <property type="nucleotide sequence ID" value="NZ_BAABWU010000013.1"/>
</dbReference>
<evidence type="ECO:0000256" key="1">
    <source>
        <dbReference type="ARBA" id="ARBA00001298"/>
    </source>
</evidence>
<comment type="pathway">
    <text evidence="5">Carbohydrate biosynthesis; dTDP-L-rhamnose biosynthesis.</text>
</comment>
<comment type="catalytic activity">
    <reaction evidence="1 5">
        <text>dTDP-4-dehydro-6-deoxy-alpha-D-glucose = dTDP-4-dehydro-beta-L-rhamnose</text>
        <dbReference type="Rhea" id="RHEA:16969"/>
        <dbReference type="ChEBI" id="CHEBI:57649"/>
        <dbReference type="ChEBI" id="CHEBI:62830"/>
        <dbReference type="EC" id="5.1.3.13"/>
    </reaction>
</comment>
<keyword evidence="7" id="KW-1185">Reference proteome</keyword>
<evidence type="ECO:0000256" key="4">
    <source>
        <dbReference type="ARBA" id="ARBA00019595"/>
    </source>
</evidence>
<dbReference type="CDD" id="cd00438">
    <property type="entry name" value="cupin_RmlC"/>
    <property type="match status" value="1"/>
</dbReference>
<dbReference type="InterPro" id="IPR011051">
    <property type="entry name" value="RmlC_Cupin_sf"/>
</dbReference>
<evidence type="ECO:0000256" key="2">
    <source>
        <dbReference type="ARBA" id="ARBA00001997"/>
    </source>
</evidence>
<dbReference type="PANTHER" id="PTHR21047">
    <property type="entry name" value="DTDP-6-DEOXY-D-GLUCOSE-3,5 EPIMERASE"/>
    <property type="match status" value="1"/>
</dbReference>
<dbReference type="SUPFAM" id="SSF51182">
    <property type="entry name" value="RmlC-like cupins"/>
    <property type="match status" value="1"/>
</dbReference>
<dbReference type="InterPro" id="IPR014710">
    <property type="entry name" value="RmlC-like_jellyroll"/>
</dbReference>
<keyword evidence="5" id="KW-0413">Isomerase</keyword>
<dbReference type="Proteomes" id="UP001441944">
    <property type="component" value="Unassembled WGS sequence"/>
</dbReference>
<evidence type="ECO:0000256" key="3">
    <source>
        <dbReference type="ARBA" id="ARBA00012098"/>
    </source>
</evidence>
<dbReference type="PANTHER" id="PTHR21047:SF2">
    <property type="entry name" value="THYMIDINE DIPHOSPHO-4-KETO-RHAMNOSE 3,5-EPIMERASE"/>
    <property type="match status" value="1"/>
</dbReference>
<evidence type="ECO:0000256" key="5">
    <source>
        <dbReference type="RuleBase" id="RU364069"/>
    </source>
</evidence>
<name>A0ABQ0ANV3_9RHOB</name>
<dbReference type="Pfam" id="PF00908">
    <property type="entry name" value="dTDP_sugar_isom"/>
    <property type="match status" value="1"/>
</dbReference>
<sequence>MKITPLSIAGAYHIVPEKRGDNRGAFARLFCSDHFDAAGLNTQWVQMNLSRSAQQGTLRGLHFQRAPFSEIKLVRAVTGKVYDVVVDLRAGSETYGAHCGVTLDSDQMDTLYIPQGCAHGFQTLTDNVELHYMHSAPYAPDHEGGVRFDDPTLAIAWPLPVTETSPRDRALPLLPDMKPLIL</sequence>
<protein>
    <recommendedName>
        <fullName evidence="4 5">dTDP-4-dehydrorhamnose 3,5-epimerase</fullName>
        <ecNumber evidence="3 5">5.1.3.13</ecNumber>
    </recommendedName>
    <alternativeName>
        <fullName evidence="5">Thymidine diphospho-4-keto-rhamnose 3,5-epimerase</fullName>
    </alternativeName>
</protein>
<dbReference type="Gene3D" id="2.60.120.10">
    <property type="entry name" value="Jelly Rolls"/>
    <property type="match status" value="1"/>
</dbReference>
<proteinExistence type="inferred from homology"/>
<accession>A0ABQ0ANV3</accession>
<comment type="caution">
    <text evidence="6">The sequence shown here is derived from an EMBL/GenBank/DDBJ whole genome shotgun (WGS) entry which is preliminary data.</text>
</comment>
<evidence type="ECO:0000313" key="7">
    <source>
        <dbReference type="Proteomes" id="UP001441944"/>
    </source>
</evidence>
<dbReference type="InterPro" id="IPR000888">
    <property type="entry name" value="RmlC-like"/>
</dbReference>
<reference evidence="6 7" key="1">
    <citation type="submission" date="2024-04" db="EMBL/GenBank/DDBJ databases">
        <title>Draft genome sequence of Pseudophaeobacter arcticus NBRC 116598.</title>
        <authorList>
            <person name="Miyakawa T."/>
            <person name="Kusuya Y."/>
            <person name="Miura T."/>
        </authorList>
    </citation>
    <scope>NUCLEOTIDE SEQUENCE [LARGE SCALE GENOMIC DNA]</scope>
    <source>
        <strain evidence="6 7">SU-CL00105</strain>
    </source>
</reference>
<dbReference type="EMBL" id="BAABWU010000013">
    <property type="protein sequence ID" value="GAA6197563.1"/>
    <property type="molecule type" value="Genomic_DNA"/>
</dbReference>
<dbReference type="EC" id="5.1.3.13" evidence="3 5"/>
<comment type="subunit">
    <text evidence="5">Homodimer.</text>
</comment>
<organism evidence="6 7">
    <name type="scientific">Pseudophaeobacter arcticus</name>
    <dbReference type="NCBI Taxonomy" id="385492"/>
    <lineage>
        <taxon>Bacteria</taxon>
        <taxon>Pseudomonadati</taxon>
        <taxon>Pseudomonadota</taxon>
        <taxon>Alphaproteobacteria</taxon>
        <taxon>Rhodobacterales</taxon>
        <taxon>Paracoccaceae</taxon>
        <taxon>Pseudophaeobacter</taxon>
    </lineage>
</organism>
<gene>
    <name evidence="6" type="primary">rfbC</name>
    <name evidence="6" type="ORF">NBRC116598_30070</name>
</gene>
<comment type="function">
    <text evidence="2 5">Catalyzes the epimerization of the C3' and C5'positions of dTDP-6-deoxy-D-xylo-4-hexulose, forming dTDP-6-deoxy-L-lyxo-4-hexulose.</text>
</comment>
<evidence type="ECO:0000313" key="6">
    <source>
        <dbReference type="EMBL" id="GAA6197563.1"/>
    </source>
</evidence>